<dbReference type="OrthoDB" id="9800865at2"/>
<accession>A0A261SFG7</accession>
<dbReference type="EMBL" id="NEVL01000003">
    <property type="protein sequence ID" value="OZI36116.1"/>
    <property type="molecule type" value="Genomic_DNA"/>
</dbReference>
<protein>
    <submittedName>
        <fullName evidence="6">5-amino-6-(5-phosphoribosylamino)uracil reductase</fullName>
    </submittedName>
</protein>
<feature type="domain" description="Bacterial bifunctional deaminase-reductase C-terminal" evidence="5">
    <location>
        <begin position="10"/>
        <end position="239"/>
    </location>
</feature>
<dbReference type="InterPro" id="IPR050765">
    <property type="entry name" value="Riboflavin_Biosynth_HTPR"/>
</dbReference>
<dbReference type="InterPro" id="IPR002734">
    <property type="entry name" value="RibDG_C"/>
</dbReference>
<keyword evidence="2" id="KW-0521">NADP</keyword>
<dbReference type="Gene3D" id="3.40.430.10">
    <property type="entry name" value="Dihydrofolate Reductase, subunit A"/>
    <property type="match status" value="1"/>
</dbReference>
<gene>
    <name evidence="6" type="ORF">CEG14_13875</name>
</gene>
<comment type="caution">
    <text evidence="6">The sequence shown here is derived from an EMBL/GenBank/DDBJ whole genome shotgun (WGS) entry which is preliminary data.</text>
</comment>
<evidence type="ECO:0000259" key="5">
    <source>
        <dbReference type="Pfam" id="PF01872"/>
    </source>
</evidence>
<feature type="region of interest" description="Disordered" evidence="4">
    <location>
        <begin position="74"/>
        <end position="94"/>
    </location>
</feature>
<dbReference type="SUPFAM" id="SSF53597">
    <property type="entry name" value="Dihydrofolate reductase-like"/>
    <property type="match status" value="1"/>
</dbReference>
<name>A0A261SFG7_9BORD</name>
<sequence length="259" mass="27688">MSTRYESRPRIVCHMVSAIDGRLITDRWTPAAEDDDANLILSVYDEAAAEIGGEGWLVGRKTMQSVLPQIDARAASRGEAGDAPPARSRRSHVGRREGRGLAIAVDPKGRLAYSGPAIGDDHAVAILAERVSDAYLAQLRERGVSYVFAGADGADLHAALAALKADFQVSSLMLQGGGIINGAFLRADLIDEISLLVFPGIDGLSGIPSIFECQDAAPDFLPARGRKLRLLSCEVRRAGVVWLRYAVERRADAGAGRAR</sequence>
<keyword evidence="3" id="KW-0560">Oxidoreductase</keyword>
<proteinExistence type="predicted"/>
<evidence type="ECO:0000256" key="3">
    <source>
        <dbReference type="ARBA" id="ARBA00023002"/>
    </source>
</evidence>
<dbReference type="PANTHER" id="PTHR38011">
    <property type="entry name" value="DIHYDROFOLATE REDUCTASE FAMILY PROTEIN (AFU_ORTHOLOGUE AFUA_8G06820)"/>
    <property type="match status" value="1"/>
</dbReference>
<dbReference type="GO" id="GO:0009231">
    <property type="term" value="P:riboflavin biosynthetic process"/>
    <property type="evidence" value="ECO:0007669"/>
    <property type="project" value="InterPro"/>
</dbReference>
<evidence type="ECO:0000313" key="7">
    <source>
        <dbReference type="Proteomes" id="UP000217005"/>
    </source>
</evidence>
<evidence type="ECO:0000256" key="1">
    <source>
        <dbReference type="ARBA" id="ARBA00005104"/>
    </source>
</evidence>
<dbReference type="AlphaFoldDB" id="A0A261SFG7"/>
<evidence type="ECO:0000256" key="4">
    <source>
        <dbReference type="SAM" id="MobiDB-lite"/>
    </source>
</evidence>
<dbReference type="GO" id="GO:0008703">
    <property type="term" value="F:5-amino-6-(5-phosphoribosylamino)uracil reductase activity"/>
    <property type="evidence" value="ECO:0007669"/>
    <property type="project" value="InterPro"/>
</dbReference>
<dbReference type="InterPro" id="IPR024072">
    <property type="entry name" value="DHFR-like_dom_sf"/>
</dbReference>
<evidence type="ECO:0000256" key="2">
    <source>
        <dbReference type="ARBA" id="ARBA00022857"/>
    </source>
</evidence>
<dbReference type="RefSeq" id="WP_094826925.1">
    <property type="nucleotide sequence ID" value="NZ_NEVL01000003.1"/>
</dbReference>
<dbReference type="Pfam" id="PF01872">
    <property type="entry name" value="RibD_C"/>
    <property type="match status" value="1"/>
</dbReference>
<organism evidence="6 7">
    <name type="scientific">Bordetella genomosp. 1</name>
    <dbReference type="NCBI Taxonomy" id="1395607"/>
    <lineage>
        <taxon>Bacteria</taxon>
        <taxon>Pseudomonadati</taxon>
        <taxon>Pseudomonadota</taxon>
        <taxon>Betaproteobacteria</taxon>
        <taxon>Burkholderiales</taxon>
        <taxon>Alcaligenaceae</taxon>
        <taxon>Bordetella</taxon>
    </lineage>
</organism>
<dbReference type="PANTHER" id="PTHR38011:SF7">
    <property type="entry name" value="2,5-DIAMINO-6-RIBOSYLAMINO-4(3H)-PYRIMIDINONE 5'-PHOSPHATE REDUCTASE"/>
    <property type="match status" value="1"/>
</dbReference>
<evidence type="ECO:0000313" key="6">
    <source>
        <dbReference type="EMBL" id="OZI36116.1"/>
    </source>
</evidence>
<reference evidence="6 7" key="1">
    <citation type="submission" date="2017-05" db="EMBL/GenBank/DDBJ databases">
        <title>Complete and WGS of Bordetella genogroups.</title>
        <authorList>
            <person name="Spilker T."/>
            <person name="LiPuma J."/>
        </authorList>
    </citation>
    <scope>NUCLEOTIDE SEQUENCE [LARGE SCALE GENOMIC DNA]</scope>
    <source>
        <strain evidence="6 7">AU17610</strain>
    </source>
</reference>
<dbReference type="Proteomes" id="UP000217005">
    <property type="component" value="Unassembled WGS sequence"/>
</dbReference>
<comment type="pathway">
    <text evidence="1">Cofactor biosynthesis; riboflavin biosynthesis.</text>
</comment>